<feature type="compositionally biased region" description="Low complexity" evidence="1">
    <location>
        <begin position="252"/>
        <end position="269"/>
    </location>
</feature>
<name>A0A1E7X743_9BURK</name>
<dbReference type="EMBL" id="LROM01000035">
    <property type="protein sequence ID" value="OFA08818.1"/>
    <property type="molecule type" value="Genomic_DNA"/>
</dbReference>
<reference evidence="3" key="1">
    <citation type="journal article" date="2016" name="Front. Microbiol.">
        <title>Molecular Keys to the Janthinobacterium and Duganella spp. Interaction with the Plant Pathogen Fusarium graminearum.</title>
        <authorList>
            <person name="Haack F.S."/>
            <person name="Poehlein A."/>
            <person name="Kroger C."/>
            <person name="Voigt C.A."/>
            <person name="Piepenbring M."/>
            <person name="Bode H.B."/>
            <person name="Daniel R."/>
            <person name="Schafer W."/>
            <person name="Streit W.R."/>
        </authorList>
    </citation>
    <scope>NUCLEOTIDE SEQUENCE [LARGE SCALE GENOMIC DNA]</scope>
    <source>
        <strain evidence="3">T54</strain>
    </source>
</reference>
<sequence length="269" mass="29633">MQQRQRILVAEGNLAGGGRQRHRADLSDRAVAAPDHAHVAHGRQARGDAVVRRIAQQQRARSDGRVLGPGQQAADGLDQHLGLRRRLARQADDVAVTAEQGQEPRIDEDGIDIAGRDVEGDAARHQQRVAAAALEVLPQPLQVGLAHPVAERHQFRIGADVRRAHQHCRQAIDQRHRLGRKRRQRRGLRQLLRRRRVGQQGPVACLFCNHVHAASAALGRGLSWVSLQPRTSARATRPCTRSVWPSRPHGQSSTPTSSPTSSVSRLWPG</sequence>
<evidence type="ECO:0000313" key="2">
    <source>
        <dbReference type="EMBL" id="OFA08818.1"/>
    </source>
</evidence>
<feature type="region of interest" description="Disordered" evidence="1">
    <location>
        <begin position="230"/>
        <end position="269"/>
    </location>
</feature>
<proteinExistence type="predicted"/>
<comment type="caution">
    <text evidence="2">The sequence shown here is derived from an EMBL/GenBank/DDBJ whole genome shotgun (WGS) entry which is preliminary data.</text>
</comment>
<organism evidence="2 3">
    <name type="scientific">Duganella phyllosphaerae</name>
    <dbReference type="NCBI Taxonomy" id="762836"/>
    <lineage>
        <taxon>Bacteria</taxon>
        <taxon>Pseudomonadati</taxon>
        <taxon>Pseudomonadota</taxon>
        <taxon>Betaproteobacteria</taxon>
        <taxon>Burkholderiales</taxon>
        <taxon>Oxalobacteraceae</taxon>
        <taxon>Telluria group</taxon>
        <taxon>Duganella</taxon>
    </lineage>
</organism>
<evidence type="ECO:0000256" key="1">
    <source>
        <dbReference type="SAM" id="MobiDB-lite"/>
    </source>
</evidence>
<gene>
    <name evidence="2" type="ORF">DUPY_04650</name>
</gene>
<dbReference type="AlphaFoldDB" id="A0A1E7X743"/>
<accession>A0A1E7X743</accession>
<evidence type="ECO:0000313" key="3">
    <source>
        <dbReference type="Proteomes" id="UP000175989"/>
    </source>
</evidence>
<dbReference type="Proteomes" id="UP000175989">
    <property type="component" value="Unassembled WGS sequence"/>
</dbReference>
<keyword evidence="3" id="KW-1185">Reference proteome</keyword>
<protein>
    <submittedName>
        <fullName evidence="2">Uncharacterized protein</fullName>
    </submittedName>
</protein>